<proteinExistence type="predicted"/>
<sequence>MGFGVKPDRDNYHTMIMVFVDVGWVEAAMMLAESLPWAPHHWVWGRVLFACRVHENNLLLYSLIRKLYDINSSNPDYRPPTHFLKMTLKSYIFAAFDRRHNNDVNYAKSMVESLIRKLPDQKHVDFLNNYLGDTVKGMASAEACNQRLHYSTVHVLLSVTRRKKSWIDTSKSCGKKDATIELLLPILQSLLEDKFPDFCLNIISKLDQVNQNRYYQLLSSSQRIGIGGFVLR</sequence>
<dbReference type="EMBL" id="BMAC01000357">
    <property type="protein sequence ID" value="GFP94563.1"/>
    <property type="molecule type" value="Genomic_DNA"/>
</dbReference>
<dbReference type="AlphaFoldDB" id="A0A830CEY4"/>
<dbReference type="Proteomes" id="UP000653305">
    <property type="component" value="Unassembled WGS sequence"/>
</dbReference>
<organism evidence="1 2">
    <name type="scientific">Phtheirospermum japonicum</name>
    <dbReference type="NCBI Taxonomy" id="374723"/>
    <lineage>
        <taxon>Eukaryota</taxon>
        <taxon>Viridiplantae</taxon>
        <taxon>Streptophyta</taxon>
        <taxon>Embryophyta</taxon>
        <taxon>Tracheophyta</taxon>
        <taxon>Spermatophyta</taxon>
        <taxon>Magnoliopsida</taxon>
        <taxon>eudicotyledons</taxon>
        <taxon>Gunneridae</taxon>
        <taxon>Pentapetalae</taxon>
        <taxon>asterids</taxon>
        <taxon>lamiids</taxon>
        <taxon>Lamiales</taxon>
        <taxon>Orobanchaceae</taxon>
        <taxon>Orobanchaceae incertae sedis</taxon>
        <taxon>Phtheirospermum</taxon>
    </lineage>
</organism>
<keyword evidence="2" id="KW-1185">Reference proteome</keyword>
<evidence type="ECO:0000313" key="1">
    <source>
        <dbReference type="EMBL" id="GFP94563.1"/>
    </source>
</evidence>
<reference evidence="1" key="1">
    <citation type="submission" date="2020-07" db="EMBL/GenBank/DDBJ databases">
        <title>Ethylene signaling mediates host invasion by parasitic plants.</title>
        <authorList>
            <person name="Yoshida S."/>
        </authorList>
    </citation>
    <scope>NUCLEOTIDE SEQUENCE</scope>
    <source>
        <strain evidence="1">Okayama</strain>
    </source>
</reference>
<gene>
    <name evidence="1" type="ORF">PHJA_001600700</name>
</gene>
<dbReference type="SUPFAM" id="SSF48371">
    <property type="entry name" value="ARM repeat"/>
    <property type="match status" value="1"/>
</dbReference>
<protein>
    <submittedName>
        <fullName evidence="1">Pentatricopeptide repeat-containing protein at2g13600</fullName>
    </submittedName>
</protein>
<evidence type="ECO:0000313" key="2">
    <source>
        <dbReference type="Proteomes" id="UP000653305"/>
    </source>
</evidence>
<dbReference type="InterPro" id="IPR016024">
    <property type="entry name" value="ARM-type_fold"/>
</dbReference>
<comment type="caution">
    <text evidence="1">The sequence shown here is derived from an EMBL/GenBank/DDBJ whole genome shotgun (WGS) entry which is preliminary data.</text>
</comment>
<accession>A0A830CEY4</accession>
<name>A0A830CEY4_9LAMI</name>